<protein>
    <recommendedName>
        <fullName evidence="2">Transposase IS4-like domain-containing protein</fullName>
    </recommendedName>
</protein>
<dbReference type="RefSeq" id="WP_345336920.1">
    <property type="nucleotide sequence ID" value="NZ_BAABJZ010000102.1"/>
</dbReference>
<dbReference type="Pfam" id="PF01609">
    <property type="entry name" value="DDE_Tnp_1"/>
    <property type="match status" value="1"/>
</dbReference>
<keyword evidence="4" id="KW-1185">Reference proteome</keyword>
<dbReference type="InterPro" id="IPR002559">
    <property type="entry name" value="Transposase_11"/>
</dbReference>
<organism evidence="3 4">
    <name type="scientific">Ferrimonas pelagia</name>
    <dbReference type="NCBI Taxonomy" id="1177826"/>
    <lineage>
        <taxon>Bacteria</taxon>
        <taxon>Pseudomonadati</taxon>
        <taxon>Pseudomonadota</taxon>
        <taxon>Gammaproteobacteria</taxon>
        <taxon>Alteromonadales</taxon>
        <taxon>Ferrimonadaceae</taxon>
        <taxon>Ferrimonas</taxon>
    </lineage>
</organism>
<dbReference type="PANTHER" id="PTHR35404:SF8">
    <property type="entry name" value="TRANSPOSASE OF TN10"/>
    <property type="match status" value="1"/>
</dbReference>
<evidence type="ECO:0000259" key="2">
    <source>
        <dbReference type="Pfam" id="PF01609"/>
    </source>
</evidence>
<keyword evidence="1" id="KW-1133">Transmembrane helix</keyword>
<dbReference type="PANTHER" id="PTHR35404">
    <property type="entry name" value="TRANSPOSASE OF TN10"/>
    <property type="match status" value="1"/>
</dbReference>
<keyword evidence="1" id="KW-0812">Transmembrane</keyword>
<evidence type="ECO:0000313" key="4">
    <source>
        <dbReference type="Proteomes" id="UP001499988"/>
    </source>
</evidence>
<proteinExistence type="predicted"/>
<dbReference type="InterPro" id="IPR012337">
    <property type="entry name" value="RNaseH-like_sf"/>
</dbReference>
<gene>
    <name evidence="3" type="ORF">GCM10023333_36510</name>
</gene>
<keyword evidence="1" id="KW-0472">Membrane</keyword>
<feature type="domain" description="Transposase IS4-like" evidence="2">
    <location>
        <begin position="14"/>
        <end position="74"/>
    </location>
</feature>
<dbReference type="Proteomes" id="UP001499988">
    <property type="component" value="Unassembled WGS sequence"/>
</dbReference>
<sequence length="160" mass="18216">MTQRGQVRRSRTSLKAAKGANEPWLLATNLPVETKQAKNIVDIYASRMQIEESFRDQKSERFGLGMNLHKSRVVKRMSILVMLGTIAHIGLCLIGQATQASGLHRQFQANTVSKRRVLSLCYLGLRVLRANWISFTPQQWADAMQQLRAKTRSYSDAWLN</sequence>
<dbReference type="EMBL" id="BAABJZ010000102">
    <property type="protein sequence ID" value="GAA4899574.1"/>
    <property type="molecule type" value="Genomic_DNA"/>
</dbReference>
<evidence type="ECO:0000313" key="3">
    <source>
        <dbReference type="EMBL" id="GAA4899574.1"/>
    </source>
</evidence>
<dbReference type="Gene3D" id="3.90.350.10">
    <property type="entry name" value="Transposase Inhibitor Protein From Tn5, Chain A, domain 1"/>
    <property type="match status" value="1"/>
</dbReference>
<accession>A0ABP9FE36</accession>
<name>A0ABP9FE36_9GAMM</name>
<evidence type="ECO:0000256" key="1">
    <source>
        <dbReference type="SAM" id="Phobius"/>
    </source>
</evidence>
<dbReference type="SUPFAM" id="SSF53098">
    <property type="entry name" value="Ribonuclease H-like"/>
    <property type="match status" value="1"/>
</dbReference>
<feature type="transmembrane region" description="Helical" evidence="1">
    <location>
        <begin position="79"/>
        <end position="98"/>
    </location>
</feature>
<reference evidence="4" key="1">
    <citation type="journal article" date="2019" name="Int. J. Syst. Evol. Microbiol.">
        <title>The Global Catalogue of Microorganisms (GCM) 10K type strain sequencing project: providing services to taxonomists for standard genome sequencing and annotation.</title>
        <authorList>
            <consortium name="The Broad Institute Genomics Platform"/>
            <consortium name="The Broad Institute Genome Sequencing Center for Infectious Disease"/>
            <person name="Wu L."/>
            <person name="Ma J."/>
        </authorList>
    </citation>
    <scope>NUCLEOTIDE SEQUENCE [LARGE SCALE GENOMIC DNA]</scope>
    <source>
        <strain evidence="4">JCM 18401</strain>
    </source>
</reference>
<comment type="caution">
    <text evidence="3">The sequence shown here is derived from an EMBL/GenBank/DDBJ whole genome shotgun (WGS) entry which is preliminary data.</text>
</comment>